<dbReference type="AlphaFoldDB" id="A0AAD2HBM0"/>
<feature type="binding site" description="axial binding residue" evidence="16">
    <location>
        <position position="505"/>
    </location>
    <ligand>
        <name>heme</name>
        <dbReference type="ChEBI" id="CHEBI:30413"/>
    </ligand>
    <ligandPart>
        <name>Fe</name>
        <dbReference type="ChEBI" id="CHEBI:18248"/>
    </ligandPart>
</feature>
<evidence type="ECO:0000256" key="9">
    <source>
        <dbReference type="ARBA" id="ARBA00022786"/>
    </source>
</evidence>
<evidence type="ECO:0000256" key="1">
    <source>
        <dbReference type="ARBA" id="ARBA00001971"/>
    </source>
</evidence>
<dbReference type="PROSITE" id="PS00518">
    <property type="entry name" value="ZF_RING_1"/>
    <property type="match status" value="1"/>
</dbReference>
<dbReference type="PANTHER" id="PTHR24305">
    <property type="entry name" value="CYTOCHROME P450"/>
    <property type="match status" value="1"/>
</dbReference>
<feature type="compositionally biased region" description="Acidic residues" evidence="17">
    <location>
        <begin position="632"/>
        <end position="642"/>
    </location>
</feature>
<proteinExistence type="inferred from homology"/>
<evidence type="ECO:0000256" key="4">
    <source>
        <dbReference type="ARBA" id="ARBA00010617"/>
    </source>
</evidence>
<evidence type="ECO:0000256" key="6">
    <source>
        <dbReference type="ARBA" id="ARBA00022692"/>
    </source>
</evidence>
<feature type="compositionally biased region" description="Polar residues" evidence="17">
    <location>
        <begin position="978"/>
        <end position="994"/>
    </location>
</feature>
<dbReference type="GO" id="GO:0016020">
    <property type="term" value="C:membrane"/>
    <property type="evidence" value="ECO:0007669"/>
    <property type="project" value="UniProtKB-SubCell"/>
</dbReference>
<keyword evidence="10" id="KW-0862">Zinc</keyword>
<evidence type="ECO:0000259" key="18">
    <source>
        <dbReference type="Pfam" id="PF01485"/>
    </source>
</evidence>
<feature type="region of interest" description="Disordered" evidence="17">
    <location>
        <begin position="970"/>
        <end position="1001"/>
    </location>
</feature>
<reference evidence="19" key="1">
    <citation type="submission" date="2023-11" db="EMBL/GenBank/DDBJ databases">
        <authorList>
            <person name="De Vega J J."/>
            <person name="De Vega J J."/>
        </authorList>
    </citation>
    <scope>NUCLEOTIDE SEQUENCE</scope>
</reference>
<evidence type="ECO:0000256" key="7">
    <source>
        <dbReference type="ARBA" id="ARBA00022723"/>
    </source>
</evidence>
<dbReference type="GO" id="GO:0020037">
    <property type="term" value="F:heme binding"/>
    <property type="evidence" value="ECO:0007669"/>
    <property type="project" value="InterPro"/>
</dbReference>
<dbReference type="PANTHER" id="PTHR24305:SF166">
    <property type="entry name" value="CYTOCHROME P450 12A4, MITOCHONDRIAL-RELATED"/>
    <property type="match status" value="1"/>
</dbReference>
<protein>
    <recommendedName>
        <fullName evidence="18">IBR domain-containing protein</fullName>
    </recommendedName>
</protein>
<dbReference type="Gene3D" id="1.10.630.10">
    <property type="entry name" value="Cytochrome P450"/>
    <property type="match status" value="1"/>
</dbReference>
<evidence type="ECO:0000256" key="3">
    <source>
        <dbReference type="ARBA" id="ARBA00004721"/>
    </source>
</evidence>
<keyword evidence="13 16" id="KW-0408">Iron</keyword>
<organism evidence="19 20">
    <name type="scientific">Mycena citricolor</name>
    <dbReference type="NCBI Taxonomy" id="2018698"/>
    <lineage>
        <taxon>Eukaryota</taxon>
        <taxon>Fungi</taxon>
        <taxon>Dikarya</taxon>
        <taxon>Basidiomycota</taxon>
        <taxon>Agaricomycotina</taxon>
        <taxon>Agaricomycetes</taxon>
        <taxon>Agaricomycetidae</taxon>
        <taxon>Agaricales</taxon>
        <taxon>Marasmiineae</taxon>
        <taxon>Mycenaceae</taxon>
        <taxon>Mycena</taxon>
    </lineage>
</organism>
<comment type="caution">
    <text evidence="19">The sequence shown here is derived from an EMBL/GenBank/DDBJ whole genome shotgun (WGS) entry which is preliminary data.</text>
</comment>
<keyword evidence="9" id="KW-0833">Ubl conjugation pathway</keyword>
<keyword evidence="7 16" id="KW-0479">Metal-binding</keyword>
<evidence type="ECO:0000256" key="8">
    <source>
        <dbReference type="ARBA" id="ARBA00022771"/>
    </source>
</evidence>
<dbReference type="InterPro" id="IPR002867">
    <property type="entry name" value="IBR_dom"/>
</dbReference>
<dbReference type="GO" id="GO:0004497">
    <property type="term" value="F:monooxygenase activity"/>
    <property type="evidence" value="ECO:0007669"/>
    <property type="project" value="UniProtKB-KW"/>
</dbReference>
<evidence type="ECO:0000256" key="14">
    <source>
        <dbReference type="ARBA" id="ARBA00023033"/>
    </source>
</evidence>
<dbReference type="GO" id="GO:0005506">
    <property type="term" value="F:iron ion binding"/>
    <property type="evidence" value="ECO:0007669"/>
    <property type="project" value="InterPro"/>
</dbReference>
<accession>A0AAD2HBM0</accession>
<keyword evidence="12" id="KW-0560">Oxidoreductase</keyword>
<name>A0AAD2HBM0_9AGAR</name>
<evidence type="ECO:0000256" key="5">
    <source>
        <dbReference type="ARBA" id="ARBA00022617"/>
    </source>
</evidence>
<dbReference type="Pfam" id="PF00067">
    <property type="entry name" value="p450"/>
    <property type="match status" value="1"/>
</dbReference>
<dbReference type="SUPFAM" id="SSF48264">
    <property type="entry name" value="Cytochrome P450"/>
    <property type="match status" value="1"/>
</dbReference>
<evidence type="ECO:0000256" key="2">
    <source>
        <dbReference type="ARBA" id="ARBA00004370"/>
    </source>
</evidence>
<comment type="cofactor">
    <cofactor evidence="1 16">
        <name>heme</name>
        <dbReference type="ChEBI" id="CHEBI:30413"/>
    </cofactor>
</comment>
<evidence type="ECO:0000313" key="20">
    <source>
        <dbReference type="Proteomes" id="UP001295794"/>
    </source>
</evidence>
<evidence type="ECO:0000256" key="11">
    <source>
        <dbReference type="ARBA" id="ARBA00022989"/>
    </source>
</evidence>
<dbReference type="GO" id="GO:0008270">
    <property type="term" value="F:zinc ion binding"/>
    <property type="evidence" value="ECO:0007669"/>
    <property type="project" value="UniProtKB-KW"/>
</dbReference>
<keyword evidence="5 16" id="KW-0349">Heme</keyword>
<dbReference type="InterPro" id="IPR002401">
    <property type="entry name" value="Cyt_P450_E_grp-I"/>
</dbReference>
<dbReference type="InterPro" id="IPR036396">
    <property type="entry name" value="Cyt_P450_sf"/>
</dbReference>
<comment type="similarity">
    <text evidence="4">Belongs to the cytochrome P450 family.</text>
</comment>
<comment type="subcellular location">
    <subcellularLocation>
        <location evidence="2">Membrane</location>
    </subcellularLocation>
</comment>
<evidence type="ECO:0000256" key="16">
    <source>
        <dbReference type="PIRSR" id="PIRSR602401-1"/>
    </source>
</evidence>
<dbReference type="PRINTS" id="PR00463">
    <property type="entry name" value="EP450I"/>
</dbReference>
<dbReference type="PRINTS" id="PR00385">
    <property type="entry name" value="P450"/>
</dbReference>
<evidence type="ECO:0000256" key="15">
    <source>
        <dbReference type="ARBA" id="ARBA00023136"/>
    </source>
</evidence>
<keyword evidence="20" id="KW-1185">Reference proteome</keyword>
<gene>
    <name evidence="19" type="ORF">MYCIT1_LOCUS17120</name>
</gene>
<evidence type="ECO:0000256" key="10">
    <source>
        <dbReference type="ARBA" id="ARBA00022833"/>
    </source>
</evidence>
<comment type="pathway">
    <text evidence="3">Secondary metabolite biosynthesis; terpenoid biosynthesis.</text>
</comment>
<dbReference type="Pfam" id="PF01485">
    <property type="entry name" value="IBR"/>
    <property type="match status" value="1"/>
</dbReference>
<evidence type="ECO:0000256" key="17">
    <source>
        <dbReference type="SAM" id="MobiDB-lite"/>
    </source>
</evidence>
<keyword evidence="8" id="KW-0863">Zinc-finger</keyword>
<dbReference type="InterPro" id="IPR017907">
    <property type="entry name" value="Znf_RING_CS"/>
</dbReference>
<keyword evidence="15" id="KW-0472">Membrane</keyword>
<dbReference type="Proteomes" id="UP001295794">
    <property type="component" value="Unassembled WGS sequence"/>
</dbReference>
<feature type="domain" description="IBR" evidence="18">
    <location>
        <begin position="749"/>
        <end position="806"/>
    </location>
</feature>
<sequence length="1001" mass="111418">MFTTCCSLPELPVVSLARFLRSQLPLTAYMFCCIGSCCILAFSLHSVTSLAPLGNPLLGHYLTIVKEETCIPQKQWVAAYGPFVRFTGLFGDERLVVLETQALKEILVNDWLDYPRPQFMRDVLGLVAGYGLLTITGDEHKSLRKAMNPAFSIANLMAQADMYHGPIERYRSHKYSTKLRRLMVWKPRTLLSQEIEQEPAAADGKVFMVYEWMGKVTLDIICDTAFGYEPDCLHNPHNELAVAFEGLLSLQSGVNLAKLIAVIAIPGVKTLLTTDWMFEHRHLIRYIPFLSALDTLVGTLHTIRRISRELLLEKTTDLSVSPDDTSTKKDIMSLLVRQRKAELDANPRADAMSDRAMVDQVLTFLAAGHETTATGITWTLWLLANDPASQHKLREEVTHIYALNPRPDYRTLKSLTWLDCVVNEGLRVLPPVPLTMRKAAKTDYVAGVLVPEGTVIQFPIRVINTWKQVWGEDADEFRPGRWLDLPKAYNATFSQFSFIAGPHGCIGKTMAVSEMKAVISALVYNFEFSPAYSGQIAHPAAAITMRNFEPPGSKALRDYVQEFDDRVDPNKRELMRLRQLEKQQLNLTDTFTPPAAPPPKPKGPKCSVCFKHIQVSVNPWQLAKTERMMAELSDDSGDEEEGDRQPRVPRKPVLHGMQLATCKHYFCGACLAQAIYHRLNIAFDPALYGTALKENKLAEPGRRADFPISCPTCQVKPGEEAVEISDVTARLVLGQDNMDEWNHARFLSSLNLIYCPHKGCDECFDADDVAPAPSGVEHADTLVQCPRCRGSLCKACKSLWHENLTCQAYQALPIAERAPEDIAFANLAEQEKWRRCPKCSAMVELKVRSAAIISLASANTTSATLVALTLNTTKGNIVVKETSTGGDHCLSLPGISNLVAMLKRYKAFMKNEGHFAPPGAQALQDFVSVYDQQRQWVRQTQAALVEKQRVLTEEEEAQQAEARAVLEALGRESEDTLRGTQDSGSSVSGTSQPAVQRILAS</sequence>
<evidence type="ECO:0000256" key="12">
    <source>
        <dbReference type="ARBA" id="ARBA00023002"/>
    </source>
</evidence>
<keyword evidence="6" id="KW-0812">Transmembrane</keyword>
<keyword evidence="14" id="KW-0503">Monooxygenase</keyword>
<evidence type="ECO:0000313" key="19">
    <source>
        <dbReference type="EMBL" id="CAK5271804.1"/>
    </source>
</evidence>
<dbReference type="InterPro" id="IPR050121">
    <property type="entry name" value="Cytochrome_P450_monoxygenase"/>
</dbReference>
<evidence type="ECO:0000256" key="13">
    <source>
        <dbReference type="ARBA" id="ARBA00023004"/>
    </source>
</evidence>
<dbReference type="EMBL" id="CAVNYO010000176">
    <property type="protein sequence ID" value="CAK5271804.1"/>
    <property type="molecule type" value="Genomic_DNA"/>
</dbReference>
<dbReference type="InterPro" id="IPR001128">
    <property type="entry name" value="Cyt_P450"/>
</dbReference>
<dbReference type="GO" id="GO:0016705">
    <property type="term" value="F:oxidoreductase activity, acting on paired donors, with incorporation or reduction of molecular oxygen"/>
    <property type="evidence" value="ECO:0007669"/>
    <property type="project" value="InterPro"/>
</dbReference>
<keyword evidence="11" id="KW-1133">Transmembrane helix</keyword>
<feature type="region of interest" description="Disordered" evidence="17">
    <location>
        <begin position="628"/>
        <end position="650"/>
    </location>
</feature>